<dbReference type="Proteomes" id="UP000078559">
    <property type="component" value="Chromosome 5"/>
</dbReference>
<evidence type="ECO:0000313" key="3">
    <source>
        <dbReference type="Proteomes" id="UP000078559"/>
    </source>
</evidence>
<dbReference type="AlphaFoldDB" id="A0A194W078"/>
<protein>
    <submittedName>
        <fullName evidence="2">Vegetative incompatibility protein HET-E-1</fullName>
    </submittedName>
</protein>
<evidence type="ECO:0000313" key="2">
    <source>
        <dbReference type="EMBL" id="KUI69677.1"/>
    </source>
</evidence>
<dbReference type="PANTHER" id="PTHR10622">
    <property type="entry name" value="HET DOMAIN-CONTAINING PROTEIN"/>
    <property type="match status" value="1"/>
</dbReference>
<dbReference type="OrthoDB" id="674604at2759"/>
<feature type="domain" description="Heterokaryon incompatibility" evidence="1">
    <location>
        <begin position="22"/>
        <end position="115"/>
    </location>
</feature>
<keyword evidence="3" id="KW-1185">Reference proteome</keyword>
<name>A0A194W078_CYTMA</name>
<organism evidence="2 3">
    <name type="scientific">Cytospora mali</name>
    <name type="common">Apple Valsa canker fungus</name>
    <name type="synonym">Valsa mali</name>
    <dbReference type="NCBI Taxonomy" id="578113"/>
    <lineage>
        <taxon>Eukaryota</taxon>
        <taxon>Fungi</taxon>
        <taxon>Dikarya</taxon>
        <taxon>Ascomycota</taxon>
        <taxon>Pezizomycotina</taxon>
        <taxon>Sordariomycetes</taxon>
        <taxon>Sordariomycetidae</taxon>
        <taxon>Diaporthales</taxon>
        <taxon>Cytosporaceae</taxon>
        <taxon>Cytospora</taxon>
    </lineage>
</organism>
<accession>A0A194W078</accession>
<dbReference type="EMBL" id="CM003102">
    <property type="protein sequence ID" value="KUI69677.1"/>
    <property type="molecule type" value="Genomic_DNA"/>
</dbReference>
<sequence>MRLLDAASLQFKEFFEDQIPPYAILSHTWGSSDEDVSFQDMRHEPRILWEERRYGYSKMVNTCRLALEDRLKYVWVDTCCIDKSSSAELTEAINSMFRRYEKAQICYVHLADVSPQMSLEDGLKSCRWITRGWTLQELMALRECDFFDSKWTYRGRKTRMADMLAELTRVPALVLAHEKLLPPRREEIIRRTSDATIFAWDPKDGAVDVVGILAPTPASFENTQALLHTTGFQPTEFALTNKGVKIVHAHVLSMILDSRKPAVQIPVPSGFEHAQAVPQRLWDYEDSCFLTGAWGADMVQWVQVAGALLGQEVELAMLCDRRADNGYGKPVLSIFEKHRFIEHWDYLSQYRRTHVGAPLSWWKLKQDFPALLDHTNSTAFSLHGAAVKVSVSVAKGMVRTREGDVEMHQAKMKIDLEKRGQGKNKRESR</sequence>
<dbReference type="InterPro" id="IPR010730">
    <property type="entry name" value="HET"/>
</dbReference>
<dbReference type="Pfam" id="PF06985">
    <property type="entry name" value="HET"/>
    <property type="match status" value="1"/>
</dbReference>
<evidence type="ECO:0000259" key="1">
    <source>
        <dbReference type="Pfam" id="PF06985"/>
    </source>
</evidence>
<dbReference type="PANTHER" id="PTHR10622:SF10">
    <property type="entry name" value="HET DOMAIN-CONTAINING PROTEIN"/>
    <property type="match status" value="1"/>
</dbReference>
<reference evidence="2" key="1">
    <citation type="submission" date="2014-12" db="EMBL/GenBank/DDBJ databases">
        <title>Genome Sequence of Valsa Canker Pathogens Uncovers a Specific Adaption of Colonization on Woody Bark.</title>
        <authorList>
            <person name="Yin Z."/>
            <person name="Liu H."/>
            <person name="Gao X."/>
            <person name="Li Z."/>
            <person name="Song N."/>
            <person name="Ke X."/>
            <person name="Dai Q."/>
            <person name="Wu Y."/>
            <person name="Sun Y."/>
            <person name="Xu J.-R."/>
            <person name="Kang Z.K."/>
            <person name="Wang L."/>
            <person name="Huang L."/>
        </authorList>
    </citation>
    <scope>NUCLEOTIDE SEQUENCE [LARGE SCALE GENOMIC DNA]</scope>
    <source>
        <strain evidence="2">03-8</strain>
    </source>
</reference>
<proteinExistence type="predicted"/>
<gene>
    <name evidence="2" type="ORF">VM1G_05176</name>
</gene>